<protein>
    <submittedName>
        <fullName evidence="1">Uncharacterized protein</fullName>
    </submittedName>
</protein>
<evidence type="ECO:0000313" key="1">
    <source>
        <dbReference type="EMBL" id="OLP94522.1"/>
    </source>
</evidence>
<dbReference type="EMBL" id="LSRX01000538">
    <property type="protein sequence ID" value="OLP94522.1"/>
    <property type="molecule type" value="Genomic_DNA"/>
</dbReference>
<proteinExistence type="predicted"/>
<comment type="caution">
    <text evidence="1">The sequence shown here is derived from an EMBL/GenBank/DDBJ whole genome shotgun (WGS) entry which is preliminary data.</text>
</comment>
<dbReference type="AlphaFoldDB" id="A0A1Q9DH68"/>
<accession>A0A1Q9DH68</accession>
<reference evidence="1 2" key="1">
    <citation type="submission" date="2016-02" db="EMBL/GenBank/DDBJ databases">
        <title>Genome analysis of coral dinoflagellate symbionts highlights evolutionary adaptations to a symbiotic lifestyle.</title>
        <authorList>
            <person name="Aranda M."/>
            <person name="Li Y."/>
            <person name="Liew Y.J."/>
            <person name="Baumgarten S."/>
            <person name="Simakov O."/>
            <person name="Wilson M."/>
            <person name="Piel J."/>
            <person name="Ashoor H."/>
            <person name="Bougouffa S."/>
            <person name="Bajic V.B."/>
            <person name="Ryu T."/>
            <person name="Ravasi T."/>
            <person name="Bayer T."/>
            <person name="Micklem G."/>
            <person name="Kim H."/>
            <person name="Bhak J."/>
            <person name="Lajeunesse T.C."/>
            <person name="Voolstra C.R."/>
        </authorList>
    </citation>
    <scope>NUCLEOTIDE SEQUENCE [LARGE SCALE GENOMIC DNA]</scope>
    <source>
        <strain evidence="1 2">CCMP2467</strain>
    </source>
</reference>
<gene>
    <name evidence="1" type="ORF">AK812_SmicGene23444</name>
</gene>
<name>A0A1Q9DH68_SYMMI</name>
<sequence length="227" mass="25313">MASAAASTYPRLQEFPAALAQKYVEASTSLFAPRGCAYAFAMATLGYATDFHGAPEFSWEVEPGQPYSLDELQQLSAILQDFKIATLRSGQHSSKAFLQVFIRFLDIPSVGIRLFYLPAPKVQKLLKAVLYRRFYCQTPVSFVTWKASLAYSTGSFKWLQNYVHGYASCSIKTGVCERALKLKRQSTTSTTMFFSEPKREAMEKVAKCSDGASGSTTLTAYRDYKKT</sequence>
<evidence type="ECO:0000313" key="2">
    <source>
        <dbReference type="Proteomes" id="UP000186817"/>
    </source>
</evidence>
<dbReference type="Proteomes" id="UP000186817">
    <property type="component" value="Unassembled WGS sequence"/>
</dbReference>
<organism evidence="1 2">
    <name type="scientific">Symbiodinium microadriaticum</name>
    <name type="common">Dinoflagellate</name>
    <name type="synonym">Zooxanthella microadriatica</name>
    <dbReference type="NCBI Taxonomy" id="2951"/>
    <lineage>
        <taxon>Eukaryota</taxon>
        <taxon>Sar</taxon>
        <taxon>Alveolata</taxon>
        <taxon>Dinophyceae</taxon>
        <taxon>Suessiales</taxon>
        <taxon>Symbiodiniaceae</taxon>
        <taxon>Symbiodinium</taxon>
    </lineage>
</organism>
<dbReference type="OrthoDB" id="10280685at2759"/>
<keyword evidence="2" id="KW-1185">Reference proteome</keyword>